<organism evidence="3 4">
    <name type="scientific">Vitrella brassicaformis (strain CCMP3155)</name>
    <dbReference type="NCBI Taxonomy" id="1169540"/>
    <lineage>
        <taxon>Eukaryota</taxon>
        <taxon>Sar</taxon>
        <taxon>Alveolata</taxon>
        <taxon>Colpodellida</taxon>
        <taxon>Vitrellaceae</taxon>
        <taxon>Vitrella</taxon>
    </lineage>
</organism>
<reference evidence="3 4" key="1">
    <citation type="submission" date="2014-11" db="EMBL/GenBank/DDBJ databases">
        <authorList>
            <person name="Zhu J."/>
            <person name="Qi W."/>
            <person name="Song R."/>
        </authorList>
    </citation>
    <scope>NUCLEOTIDE SEQUENCE [LARGE SCALE GENOMIC DNA]</scope>
</reference>
<dbReference type="Proteomes" id="UP000041254">
    <property type="component" value="Unassembled WGS sequence"/>
</dbReference>
<evidence type="ECO:0000313" key="3">
    <source>
        <dbReference type="EMBL" id="CEM03418.1"/>
    </source>
</evidence>
<name>A0A0G4EX97_VITBC</name>
<evidence type="ECO:0000256" key="2">
    <source>
        <dbReference type="SAM" id="SignalP"/>
    </source>
</evidence>
<keyword evidence="2" id="KW-0732">Signal</keyword>
<evidence type="ECO:0000256" key="1">
    <source>
        <dbReference type="SAM" id="MobiDB-lite"/>
    </source>
</evidence>
<dbReference type="AlphaFoldDB" id="A0A0G4EX97"/>
<feature type="chain" id="PRO_5005187781" evidence="2">
    <location>
        <begin position="25"/>
        <end position="162"/>
    </location>
</feature>
<evidence type="ECO:0000313" key="4">
    <source>
        <dbReference type="Proteomes" id="UP000041254"/>
    </source>
</evidence>
<sequence>MAPHASMVSLTLLALAVASAAGAAEKNVVRELQDVCDFHSANCDPSEFSDICAFGSTSVSGQGCHDGYLVAGFECSSSTPISASISGSMCCGTCSERRRRLHQHLTHRQDVKSGANSDSGDHSAAKADGGKLRELQQECAEDCGVFCDAAEDYSAFLSAFMS</sequence>
<feature type="region of interest" description="Disordered" evidence="1">
    <location>
        <begin position="106"/>
        <end position="129"/>
    </location>
</feature>
<protein>
    <submittedName>
        <fullName evidence="3">Uncharacterized protein</fullName>
    </submittedName>
</protein>
<dbReference type="EMBL" id="CDMY01000340">
    <property type="protein sequence ID" value="CEM03418.1"/>
    <property type="molecule type" value="Genomic_DNA"/>
</dbReference>
<accession>A0A0G4EX97</accession>
<dbReference type="InParanoid" id="A0A0G4EX97"/>
<dbReference type="VEuPathDB" id="CryptoDB:Vbra_13883"/>
<keyword evidence="4" id="KW-1185">Reference proteome</keyword>
<gene>
    <name evidence="3" type="ORF">Vbra_13883</name>
</gene>
<proteinExistence type="predicted"/>
<feature type="compositionally biased region" description="Basic and acidic residues" evidence="1">
    <location>
        <begin position="119"/>
        <end position="129"/>
    </location>
</feature>
<feature type="signal peptide" evidence="2">
    <location>
        <begin position="1"/>
        <end position="24"/>
    </location>
</feature>